<evidence type="ECO:0000256" key="1">
    <source>
        <dbReference type="SAM" id="SignalP"/>
    </source>
</evidence>
<dbReference type="EMBL" id="SMTG01000004">
    <property type="protein sequence ID" value="TDK30878.1"/>
    <property type="molecule type" value="Genomic_DNA"/>
</dbReference>
<dbReference type="AlphaFoldDB" id="A0A4R5U971"/>
<feature type="chain" id="PRO_5020959931" evidence="1">
    <location>
        <begin position="39"/>
        <end position="305"/>
    </location>
</feature>
<proteinExistence type="predicted"/>
<name>A0A4R5U971_9GAMM</name>
<reference evidence="2 3" key="1">
    <citation type="submission" date="2019-03" db="EMBL/GenBank/DDBJ databases">
        <title>Luteimonas zhaokaii sp.nov., isolated from the rectal contents of Plateau pika in Yushu, Qinghai Province, China.</title>
        <authorList>
            <person name="Zhang G."/>
        </authorList>
    </citation>
    <scope>NUCLEOTIDE SEQUENCE [LARGE SCALE GENOMIC DNA]</scope>
    <source>
        <strain evidence="2 3">THG-MD21</strain>
    </source>
</reference>
<keyword evidence="3" id="KW-1185">Reference proteome</keyword>
<comment type="caution">
    <text evidence="2">The sequence shown here is derived from an EMBL/GenBank/DDBJ whole genome shotgun (WGS) entry which is preliminary data.</text>
</comment>
<feature type="signal peptide" evidence="1">
    <location>
        <begin position="1"/>
        <end position="38"/>
    </location>
</feature>
<keyword evidence="1" id="KW-0732">Signal</keyword>
<protein>
    <submittedName>
        <fullName evidence="2">Transporter</fullName>
    </submittedName>
</protein>
<evidence type="ECO:0000313" key="3">
    <source>
        <dbReference type="Proteomes" id="UP000295543"/>
    </source>
</evidence>
<sequence>MQVQLHTSAGRRPSNRLRGALRPALLATALLASGAASAVGIDAGDYVAAPPGTDLFLIYAQHSDAKGLYANGNRIDDDARLGVDLVMGRYVKFVEVGGRTLDLQVLAPWVRLQGGGSTAGLGSTSGMADVILVSTLWLVEDKDQRRYFGVTPYVWLPTGSYDRNRALNPGENRWKGALQAVVSQGLGEHWTTELSFDVQVHGENDEFAGNNTLKQKPLYDTQGFLRYTFNPANEVSLRVRYQAGGETRVNGIDRDDELGNWSALATYSRALPGNTQLLLQAGRDISIENGFREESRVQLRFLKAF</sequence>
<dbReference type="OrthoDB" id="191143at2"/>
<dbReference type="RefSeq" id="WP_133393934.1">
    <property type="nucleotide sequence ID" value="NZ_SMTG01000004.1"/>
</dbReference>
<dbReference type="Proteomes" id="UP000295543">
    <property type="component" value="Unassembled WGS sequence"/>
</dbReference>
<gene>
    <name evidence="2" type="ORF">E2F49_11095</name>
</gene>
<evidence type="ECO:0000313" key="2">
    <source>
        <dbReference type="EMBL" id="TDK30878.1"/>
    </source>
</evidence>
<dbReference type="Pfam" id="PF13557">
    <property type="entry name" value="Phenol_MetA_deg"/>
    <property type="match status" value="1"/>
</dbReference>
<accession>A0A4R5U971</accession>
<dbReference type="InterPro" id="IPR025737">
    <property type="entry name" value="FApF"/>
</dbReference>
<organism evidence="2 3">
    <name type="scientific">Luteimonas terrae</name>
    <dbReference type="NCBI Taxonomy" id="1530191"/>
    <lineage>
        <taxon>Bacteria</taxon>
        <taxon>Pseudomonadati</taxon>
        <taxon>Pseudomonadota</taxon>
        <taxon>Gammaproteobacteria</taxon>
        <taxon>Lysobacterales</taxon>
        <taxon>Lysobacteraceae</taxon>
        <taxon>Luteimonas</taxon>
    </lineage>
</organism>